<organism evidence="2 3">
    <name type="scientific">Diacronema lutheri</name>
    <name type="common">Unicellular marine alga</name>
    <name type="synonym">Monochrysis lutheri</name>
    <dbReference type="NCBI Taxonomy" id="2081491"/>
    <lineage>
        <taxon>Eukaryota</taxon>
        <taxon>Haptista</taxon>
        <taxon>Haptophyta</taxon>
        <taxon>Pavlovophyceae</taxon>
        <taxon>Pavlovales</taxon>
        <taxon>Pavlovaceae</taxon>
        <taxon>Diacronema</taxon>
    </lineage>
</organism>
<feature type="region of interest" description="Disordered" evidence="1">
    <location>
        <begin position="1602"/>
        <end position="1624"/>
    </location>
</feature>
<feature type="compositionally biased region" description="Basic and acidic residues" evidence="1">
    <location>
        <begin position="1607"/>
        <end position="1616"/>
    </location>
</feature>
<evidence type="ECO:0000313" key="3">
    <source>
        <dbReference type="Proteomes" id="UP000751190"/>
    </source>
</evidence>
<comment type="caution">
    <text evidence="2">The sequence shown here is derived from an EMBL/GenBank/DDBJ whole genome shotgun (WGS) entry which is preliminary data.</text>
</comment>
<keyword evidence="3" id="KW-1185">Reference proteome</keyword>
<protein>
    <submittedName>
        <fullName evidence="2">Uncharacterized protein</fullName>
    </submittedName>
</protein>
<gene>
    <name evidence="2" type="ORF">KFE25_003487</name>
</gene>
<dbReference type="EMBL" id="JAGTXO010000013">
    <property type="protein sequence ID" value="KAG8464424.1"/>
    <property type="molecule type" value="Genomic_DNA"/>
</dbReference>
<dbReference type="Proteomes" id="UP000751190">
    <property type="component" value="Unassembled WGS sequence"/>
</dbReference>
<feature type="compositionally biased region" description="Basic and acidic residues" evidence="1">
    <location>
        <begin position="227"/>
        <end position="250"/>
    </location>
</feature>
<feature type="compositionally biased region" description="Pro residues" evidence="1">
    <location>
        <begin position="1505"/>
        <end position="1522"/>
    </location>
</feature>
<feature type="region of interest" description="Disordered" evidence="1">
    <location>
        <begin position="1359"/>
        <end position="1397"/>
    </location>
</feature>
<feature type="compositionally biased region" description="Low complexity" evidence="1">
    <location>
        <begin position="1477"/>
        <end position="1504"/>
    </location>
</feature>
<dbReference type="OrthoDB" id="10663796at2759"/>
<feature type="compositionally biased region" description="Gly residues" evidence="1">
    <location>
        <begin position="1364"/>
        <end position="1388"/>
    </location>
</feature>
<feature type="region of interest" description="Disordered" evidence="1">
    <location>
        <begin position="227"/>
        <end position="258"/>
    </location>
</feature>
<name>A0A8J6C9C3_DIALT</name>
<accession>A0A8J6C9C3</accession>
<evidence type="ECO:0000313" key="2">
    <source>
        <dbReference type="EMBL" id="KAG8464424.1"/>
    </source>
</evidence>
<sequence length="1789" mass="195024">MASASVRRMSPSRETTLEARRLLQSTTALMHSPSMPIYSATRRSRRTLSPLSHRDTIRLARRPAELPSARSVRVDVASGGGGGQLRSLSAISSVSDTSVAPRHAWWTQSRAVAQALPSLVQIYEAQVDALLDVAARYKLQMARRKARLDDPRDSSPHGTSAAFAAARVAAAAPLRALAGSATPAERAGAPATPVDPLQLEAAQVLAELRVTVCRMVQLLQRAQAAHDAQRRRASEYAEPRDTSGRHRPLSERAPPNPTALLSRYDLKYIEASPTENARARDSKTLWQGFNYVLKALTDYWRLPLPTSSDPFSLDWFAPFAACSDVHSTVFEPKRWHADEELAEFRSADIFVKSHMLGSGRSLVLNAHELALPAGAERDWHALAALLYGGARAFSARKACTNERRRAATLIAMGWRRLQIRRRAAVRQYRRYRAAATRLQRWWRRQVKAARSDPRLSTLSAAERRAARRERHRVLARERLLARRRAALKISLSKYPAYERKVVVVQALARTKSAKRAIDVLRKRKLAFMRVLREQQHRLRDAALWCQPLIRRWDEAADVMWSEYRRVVPRATAFTPASAEREVGAVTAELRASIATELDGVRAELGAIPTSAGETYHGLLAVVAHSLGVTATLQAAVDEFVVVSGAEPLGAYRAPNGAVVGDNPPRTWLFAKADELARDDERAPQYDAGVRPGPYGQHVLQALANEAHVAHAQLRAVHAARRLTARLCGVRDVLGEEAEARAAATTATLLSSITAPLDGLHVEAAIAANAAACERARKGADAARAEDAHSHQRRRRSTVHEDFVDKFASAHATTEATTEATNEATAEATRAQLAGVGGEQGGGAHGGGAPFGGHPWACQLLVGLYGHLVACGARLEAEAARLMPLRDARALMVMHEARLGGSAAVGELKAEVGTRAAYTPKLIVARIREELGARTTELGELLPHLAPAAAAFARERELREREQALHGELRLLDAIDVALARERWQLLQHERISLVGRLAFSTELKAEYKAALSALGLREGKAAAVAELRAKMVYPPSALTLRVELAPYARKPLAHGALWRACEVALVSDMSDYLGCPQDQLQIDGTDSAPDELQPGAALVTLRVATTEADRYGQPRELLEALRGALEVMGREFVLTGVADALGVAEKAPIISLHAVDFPDYTPLNVMRALREDGADARAAADGAREALRLVDAERARRFRAQWGRREERWRHQTPLLPGPLRAHKRAAEIALGRETVLAQLEQACPPREAARQARLWLPTQLDAIDAAAEAEAQGAREVVARHAAAYAQRAPLKRALRDVVVALGELHERLPPYARRSLSVRMPEPRAENGWATREAYLAEKRLVRAVAREASRLGLKARAAARGDGGGGSGGGAGGGSGGGEGGGAGGSAEDPPRARTAAGVWDAIKACMQMNARPSLRAPGALLTPEMVVQMAARLHISLRVEDDELFLLPVAVEALICPLPLGWREEPRPRGWGASADAAKAAGAQHAEPRAAKTSAAAAGAPAPPRATLPPPAAPPPSTPLRSAFIFTHELSGETREEHPMLPALAAFVDQQRRRKARARKWSHLERWMQFATADGKLVYVDMCDPLLRSTTQLPVCEAPSVRARREQRERKPPSSTKHSRDMLQLVAAQIEKERLATREARERVANAAAAAQLKTMYQRVRAQAVRLRPCALPEIMVAASALELNLPRMPELAWLPEMLVSCPPSFLPAGWFEWEDVNPLTGNARSFFANDVSALPDERSAHPFRVEVRTVHGIVRNTVLKLLHADREYLATFEQSQLLATPCEG</sequence>
<evidence type="ECO:0000256" key="1">
    <source>
        <dbReference type="SAM" id="MobiDB-lite"/>
    </source>
</evidence>
<proteinExistence type="predicted"/>
<feature type="region of interest" description="Disordered" evidence="1">
    <location>
        <begin position="1473"/>
        <end position="1524"/>
    </location>
</feature>
<reference evidence="2" key="1">
    <citation type="submission" date="2021-05" db="EMBL/GenBank/DDBJ databases">
        <title>The genome of the haptophyte Pavlova lutheri (Diacronema luteri, Pavlovales) - a model for lipid biosynthesis in eukaryotic algae.</title>
        <authorList>
            <person name="Hulatt C.J."/>
            <person name="Posewitz M.C."/>
        </authorList>
    </citation>
    <scope>NUCLEOTIDE SEQUENCE</scope>
    <source>
        <strain evidence="2">NIVA-4/92</strain>
    </source>
</reference>